<proteinExistence type="predicted"/>
<dbReference type="HOGENOM" id="CLU_004914_3_2_9"/>
<sequence>MIEDILKKYPFIVLDGAFSTELERQGFSINDELWSAIALYERPDLVKAVHRSYFDAGSDIVTSASYQATLEGFEKKGFSRKEGRELLIRSVQLVQEARDEFLAESSPERRPVPLAAASVGPYGAFLADGSEYKGHYGKTREELADFHRERLHILAEAGPDIFACETIPCLLEALAETDVLSEIKNASAWVSFSCKDGLHTCGDDYIGDCAKALDPIPCVKAIGVNCTAPEYVESLILEIRKYTSKPVVVYPNSGEHYDPSDKTWGGAAADYADFVKIWQKAGARLIG</sequence>
<dbReference type="GO" id="GO:0009086">
    <property type="term" value="P:methionine biosynthetic process"/>
    <property type="evidence" value="ECO:0007669"/>
    <property type="project" value="TreeGrafter"/>
</dbReference>
<dbReference type="OrthoDB" id="9803687at2"/>
<evidence type="ECO:0000256" key="6">
    <source>
        <dbReference type="PROSITE-ProRule" id="PRU00333"/>
    </source>
</evidence>
<dbReference type="SUPFAM" id="SSF82282">
    <property type="entry name" value="Homocysteine S-methyltransferase"/>
    <property type="match status" value="1"/>
</dbReference>
<evidence type="ECO:0000313" key="9">
    <source>
        <dbReference type="Proteomes" id="UP000003277"/>
    </source>
</evidence>
<dbReference type="PANTHER" id="PTHR46015:SF1">
    <property type="entry name" value="HOMOCYSTEINE S-METHYLTRANSFERASE-LIKE ISOFORM 1"/>
    <property type="match status" value="1"/>
</dbReference>
<dbReference type="STRING" id="742743.HMPREF9453_02080"/>
<dbReference type="eggNOG" id="COG2040">
    <property type="taxonomic scope" value="Bacteria"/>
</dbReference>
<evidence type="ECO:0000259" key="7">
    <source>
        <dbReference type="PROSITE" id="PS50970"/>
    </source>
</evidence>
<dbReference type="FunFam" id="3.20.20.330:FF:000002">
    <property type="entry name" value="Homocysteine S-methyltransferase"/>
    <property type="match status" value="1"/>
</dbReference>
<dbReference type="AlphaFoldDB" id="H1D392"/>
<feature type="non-terminal residue" evidence="8">
    <location>
        <position position="287"/>
    </location>
</feature>
<evidence type="ECO:0000256" key="2">
    <source>
        <dbReference type="ARBA" id="ARBA00022679"/>
    </source>
</evidence>
<dbReference type="InterPro" id="IPR036589">
    <property type="entry name" value="HCY_dom_sf"/>
</dbReference>
<evidence type="ECO:0000256" key="1">
    <source>
        <dbReference type="ARBA" id="ARBA00022603"/>
    </source>
</evidence>
<reference evidence="8 9" key="1">
    <citation type="submission" date="2011-11" db="EMBL/GenBank/DDBJ databases">
        <title>The Genome Sequence of Dialister succinatiphilus YIT 11850.</title>
        <authorList>
            <consortium name="The Broad Institute Genome Sequencing Platform"/>
            <person name="Earl A."/>
            <person name="Ward D."/>
            <person name="Feldgarden M."/>
            <person name="Gevers D."/>
            <person name="Morotomi M."/>
            <person name="Young S.K."/>
            <person name="Zeng Q."/>
            <person name="Gargeya S."/>
            <person name="Fitzgerald M."/>
            <person name="Haas B."/>
            <person name="Abouelleil A."/>
            <person name="Alvarado L."/>
            <person name="Arachchi H.M."/>
            <person name="Berlin A."/>
            <person name="Brown A."/>
            <person name="Chapman S.B."/>
            <person name="Dunbar C."/>
            <person name="Gearin G."/>
            <person name="Goldberg J."/>
            <person name="Griggs A."/>
            <person name="Gujja S."/>
            <person name="Heiman D."/>
            <person name="Howarth C."/>
            <person name="Lui A."/>
            <person name="MacDonald P.J.P."/>
            <person name="Montmayeur A."/>
            <person name="Murphy C."/>
            <person name="Neiman D."/>
            <person name="Pearson M."/>
            <person name="Priest M."/>
            <person name="Roberts A."/>
            <person name="Saif S."/>
            <person name="Shea T."/>
            <person name="Sisk P."/>
            <person name="Stolte C."/>
            <person name="Sykes S."/>
            <person name="Wortman J."/>
            <person name="Nusbaum C."/>
            <person name="Birren B."/>
        </authorList>
    </citation>
    <scope>NUCLEOTIDE SEQUENCE [LARGE SCALE GENOMIC DNA]</scope>
    <source>
        <strain evidence="8 9">YIT 11850</strain>
    </source>
</reference>
<dbReference type="GO" id="GO:0046872">
    <property type="term" value="F:metal ion binding"/>
    <property type="evidence" value="ECO:0007669"/>
    <property type="project" value="UniProtKB-KW"/>
</dbReference>
<comment type="caution">
    <text evidence="8">The sequence shown here is derived from an EMBL/GenBank/DDBJ whole genome shotgun (WGS) entry which is preliminary data.</text>
</comment>
<dbReference type="PANTHER" id="PTHR46015">
    <property type="entry name" value="ZGC:172121"/>
    <property type="match status" value="1"/>
</dbReference>
<evidence type="ECO:0000256" key="4">
    <source>
        <dbReference type="ARBA" id="ARBA00022833"/>
    </source>
</evidence>
<keyword evidence="2" id="KW-0808">Transferase</keyword>
<dbReference type="InterPro" id="IPR003726">
    <property type="entry name" value="HCY_dom"/>
</dbReference>
<dbReference type="PROSITE" id="PS50970">
    <property type="entry name" value="HCY"/>
    <property type="match status" value="1"/>
</dbReference>
<dbReference type="Pfam" id="PF02574">
    <property type="entry name" value="S-methyl_trans"/>
    <property type="match status" value="1"/>
</dbReference>
<dbReference type="Gene3D" id="3.20.20.330">
    <property type="entry name" value="Homocysteine-binding-like domain"/>
    <property type="match status" value="1"/>
</dbReference>
<organism evidence="8 9">
    <name type="scientific">Dialister succinatiphilus YIT 11850</name>
    <dbReference type="NCBI Taxonomy" id="742743"/>
    <lineage>
        <taxon>Bacteria</taxon>
        <taxon>Bacillati</taxon>
        <taxon>Bacillota</taxon>
        <taxon>Negativicutes</taxon>
        <taxon>Veillonellales</taxon>
        <taxon>Veillonellaceae</taxon>
        <taxon>Dialister</taxon>
    </lineage>
</organism>
<dbReference type="InterPro" id="IPR051486">
    <property type="entry name" value="Hcy_S-methyltransferase"/>
</dbReference>
<dbReference type="RefSeq" id="WP_008860571.1">
    <property type="nucleotide sequence ID" value="NZ_JH591190.1"/>
</dbReference>
<keyword evidence="3" id="KW-0479">Metal-binding</keyword>
<keyword evidence="1" id="KW-0489">Methyltransferase</keyword>
<gene>
    <name evidence="8" type="ORF">HMPREF9453_02080</name>
</gene>
<dbReference type="GO" id="GO:0033528">
    <property type="term" value="P:S-methylmethionine cycle"/>
    <property type="evidence" value="ECO:0007669"/>
    <property type="project" value="TreeGrafter"/>
</dbReference>
<dbReference type="Proteomes" id="UP000003277">
    <property type="component" value="Unassembled WGS sequence"/>
</dbReference>
<keyword evidence="9" id="KW-1185">Reference proteome</keyword>
<feature type="domain" description="Hcy-binding" evidence="7">
    <location>
        <begin position="1"/>
        <end position="287"/>
    </location>
</feature>
<dbReference type="NCBIfam" id="NF007020">
    <property type="entry name" value="PRK09485.1"/>
    <property type="match status" value="1"/>
</dbReference>
<protein>
    <recommendedName>
        <fullName evidence="5">S-methylmethionine:homocysteine methyltransferase</fullName>
    </recommendedName>
</protein>
<evidence type="ECO:0000256" key="3">
    <source>
        <dbReference type="ARBA" id="ARBA00022723"/>
    </source>
</evidence>
<name>H1D392_9FIRM</name>
<dbReference type="GO" id="GO:0032259">
    <property type="term" value="P:methylation"/>
    <property type="evidence" value="ECO:0007669"/>
    <property type="project" value="UniProtKB-KW"/>
</dbReference>
<comment type="caution">
    <text evidence="6">Lacks conserved residue(s) required for the propagation of feature annotation.</text>
</comment>
<dbReference type="GO" id="GO:0008898">
    <property type="term" value="F:S-adenosylmethionine-homocysteine S-methyltransferase activity"/>
    <property type="evidence" value="ECO:0007669"/>
    <property type="project" value="TreeGrafter"/>
</dbReference>
<evidence type="ECO:0000256" key="5">
    <source>
        <dbReference type="ARBA" id="ARBA00076752"/>
    </source>
</evidence>
<evidence type="ECO:0000313" key="8">
    <source>
        <dbReference type="EMBL" id="EHO61999.1"/>
    </source>
</evidence>
<keyword evidence="4" id="KW-0862">Zinc</keyword>
<accession>H1D392</accession>
<dbReference type="EMBL" id="ADLT01000079">
    <property type="protein sequence ID" value="EHO61999.1"/>
    <property type="molecule type" value="Genomic_DNA"/>
</dbReference>